<evidence type="ECO:0000256" key="1">
    <source>
        <dbReference type="SAM" id="MobiDB-lite"/>
    </source>
</evidence>
<reference evidence="2" key="1">
    <citation type="journal article" date="2020" name="Stud. Mycol.">
        <title>101 Dothideomycetes genomes: a test case for predicting lifestyles and emergence of pathogens.</title>
        <authorList>
            <person name="Haridas S."/>
            <person name="Albert R."/>
            <person name="Binder M."/>
            <person name="Bloem J."/>
            <person name="Labutti K."/>
            <person name="Salamov A."/>
            <person name="Andreopoulos B."/>
            <person name="Baker S."/>
            <person name="Barry K."/>
            <person name="Bills G."/>
            <person name="Bluhm B."/>
            <person name="Cannon C."/>
            <person name="Castanera R."/>
            <person name="Culley D."/>
            <person name="Daum C."/>
            <person name="Ezra D."/>
            <person name="Gonzalez J."/>
            <person name="Henrissat B."/>
            <person name="Kuo A."/>
            <person name="Liang C."/>
            <person name="Lipzen A."/>
            <person name="Lutzoni F."/>
            <person name="Magnuson J."/>
            <person name="Mondo S."/>
            <person name="Nolan M."/>
            <person name="Ohm R."/>
            <person name="Pangilinan J."/>
            <person name="Park H.-J."/>
            <person name="Ramirez L."/>
            <person name="Alfaro M."/>
            <person name="Sun H."/>
            <person name="Tritt A."/>
            <person name="Yoshinaga Y."/>
            <person name="Zwiers L.-H."/>
            <person name="Turgeon B."/>
            <person name="Goodwin S."/>
            <person name="Spatafora J."/>
            <person name="Crous P."/>
            <person name="Grigoriev I."/>
        </authorList>
    </citation>
    <scope>NUCLEOTIDE SEQUENCE</scope>
    <source>
        <strain evidence="2">CBS 116005</strain>
    </source>
</reference>
<keyword evidence="3" id="KW-1185">Reference proteome</keyword>
<sequence length="309" mass="35050">LRSRKSAAEINSSADSNAFFDSSAEQQLLSDKLQTFSFYPPQHIPTTSTTMEQNRQQDDQRYDQARALVALRVGQSRRVPRRPKAVQDQILRSGHAAPTVEVAREAIQYYQECRTEAKDQNSKSVFSECADTTALATYGKTAWQFATKQERRNILAYKQRRVQLPDAEMHAKKELQDRIDDLGDPEQSFDNGRGNLDSTQPILNPDTDLEAEMQSVHDALFTRLIHNFIYAPDAGNAETQALYHVVKRIIGGTVNVSFKLQIATYARVVFPQRDLGLRSPMMTRFIRALDVQLTADGLVERPNEFGNQR</sequence>
<gene>
    <name evidence="2" type="ORF">EJ03DRAFT_358367</name>
</gene>
<feature type="region of interest" description="Disordered" evidence="1">
    <location>
        <begin position="181"/>
        <end position="201"/>
    </location>
</feature>
<dbReference type="EMBL" id="ML995819">
    <property type="protein sequence ID" value="KAF2771503.1"/>
    <property type="molecule type" value="Genomic_DNA"/>
</dbReference>
<organism evidence="2 3">
    <name type="scientific">Teratosphaeria nubilosa</name>
    <dbReference type="NCBI Taxonomy" id="161662"/>
    <lineage>
        <taxon>Eukaryota</taxon>
        <taxon>Fungi</taxon>
        <taxon>Dikarya</taxon>
        <taxon>Ascomycota</taxon>
        <taxon>Pezizomycotina</taxon>
        <taxon>Dothideomycetes</taxon>
        <taxon>Dothideomycetidae</taxon>
        <taxon>Mycosphaerellales</taxon>
        <taxon>Teratosphaeriaceae</taxon>
        <taxon>Teratosphaeria</taxon>
    </lineage>
</organism>
<dbReference type="AlphaFoldDB" id="A0A6G1LEX7"/>
<dbReference type="OrthoDB" id="10337330at2759"/>
<accession>A0A6G1LEX7</accession>
<evidence type="ECO:0000313" key="2">
    <source>
        <dbReference type="EMBL" id="KAF2771503.1"/>
    </source>
</evidence>
<protein>
    <submittedName>
        <fullName evidence="2">Uncharacterized protein</fullName>
    </submittedName>
</protein>
<name>A0A6G1LEX7_9PEZI</name>
<dbReference type="Proteomes" id="UP000799436">
    <property type="component" value="Unassembled WGS sequence"/>
</dbReference>
<proteinExistence type="predicted"/>
<evidence type="ECO:0000313" key="3">
    <source>
        <dbReference type="Proteomes" id="UP000799436"/>
    </source>
</evidence>
<feature type="non-terminal residue" evidence="2">
    <location>
        <position position="1"/>
    </location>
</feature>